<dbReference type="InterPro" id="IPR038056">
    <property type="entry name" value="YjbR-like_sf"/>
</dbReference>
<proteinExistence type="predicted"/>
<dbReference type="Gene3D" id="3.90.1150.30">
    <property type="match status" value="1"/>
</dbReference>
<dbReference type="Proteomes" id="UP000619079">
    <property type="component" value="Unassembled WGS sequence"/>
</dbReference>
<evidence type="ECO:0000313" key="1">
    <source>
        <dbReference type="EMBL" id="MBJ6370315.1"/>
    </source>
</evidence>
<keyword evidence="2" id="KW-1185">Reference proteome</keyword>
<dbReference type="EMBL" id="JAELVR010000001">
    <property type="protein sequence ID" value="MBJ6370315.1"/>
    <property type="molecule type" value="Genomic_DNA"/>
</dbReference>
<reference evidence="1" key="1">
    <citation type="submission" date="2020-12" db="EMBL/GenBank/DDBJ databases">
        <title>Sedimentitalea sp. nov., isolated from sand in Incheon.</title>
        <authorList>
            <person name="Kim W."/>
        </authorList>
    </citation>
    <scope>NUCLEOTIDE SEQUENCE</scope>
    <source>
        <strain evidence="1">CAU 1593</strain>
    </source>
</reference>
<gene>
    <name evidence="1" type="ORF">JF290_02145</name>
</gene>
<evidence type="ECO:0000313" key="2">
    <source>
        <dbReference type="Proteomes" id="UP000619079"/>
    </source>
</evidence>
<dbReference type="InterPro" id="IPR058532">
    <property type="entry name" value="YjbR/MT2646/Rv2570-like"/>
</dbReference>
<dbReference type="SUPFAM" id="SSF142906">
    <property type="entry name" value="YjbR-like"/>
    <property type="match status" value="1"/>
</dbReference>
<sequence>MSRDTVNRICAALPGAERSAPFGPGTDVWKVGGKIFACMGSDDTGVSTKTRDIETARMLIEAGSATRAPYFHRSWVHVPLDAAPDALRHRIHASYDIVRASLTKTAQAVLPPRPD</sequence>
<protein>
    <submittedName>
        <fullName evidence="1">MmcQ/YjbR family DNA-binding protein</fullName>
    </submittedName>
</protein>
<organism evidence="1 2">
    <name type="scientific">Sedimentitalea arenosa</name>
    <dbReference type="NCBI Taxonomy" id="2798803"/>
    <lineage>
        <taxon>Bacteria</taxon>
        <taxon>Pseudomonadati</taxon>
        <taxon>Pseudomonadota</taxon>
        <taxon>Alphaproteobacteria</taxon>
        <taxon>Rhodobacterales</taxon>
        <taxon>Paracoccaceae</taxon>
        <taxon>Sedimentitalea</taxon>
    </lineage>
</organism>
<keyword evidence="1" id="KW-0238">DNA-binding</keyword>
<accession>A0A8J7IZI6</accession>
<dbReference type="AlphaFoldDB" id="A0A8J7IZI6"/>
<comment type="caution">
    <text evidence="1">The sequence shown here is derived from an EMBL/GenBank/DDBJ whole genome shotgun (WGS) entry which is preliminary data.</text>
</comment>
<dbReference type="GO" id="GO:0003677">
    <property type="term" value="F:DNA binding"/>
    <property type="evidence" value="ECO:0007669"/>
    <property type="project" value="UniProtKB-KW"/>
</dbReference>
<name>A0A8J7IZI6_9RHOB</name>
<dbReference type="RefSeq" id="WP_199023078.1">
    <property type="nucleotide sequence ID" value="NZ_JAELVR010000001.1"/>
</dbReference>
<dbReference type="Pfam" id="PF04237">
    <property type="entry name" value="YjbR"/>
    <property type="match status" value="1"/>
</dbReference>